<dbReference type="Proteomes" id="UP000824014">
    <property type="component" value="Unassembled WGS sequence"/>
</dbReference>
<keyword evidence="4" id="KW-1003">Cell membrane</keyword>
<feature type="transmembrane region" description="Helical" evidence="8">
    <location>
        <begin position="225"/>
        <end position="246"/>
    </location>
</feature>
<dbReference type="GO" id="GO:0140359">
    <property type="term" value="F:ABC-type transporter activity"/>
    <property type="evidence" value="ECO:0007669"/>
    <property type="project" value="InterPro"/>
</dbReference>
<keyword evidence="5 8" id="KW-0812">Transmembrane</keyword>
<feature type="transmembrane region" description="Helical" evidence="8">
    <location>
        <begin position="176"/>
        <end position="198"/>
    </location>
</feature>
<protein>
    <submittedName>
        <fullName evidence="10">ABC transporter permease</fullName>
    </submittedName>
</protein>
<evidence type="ECO:0000313" key="11">
    <source>
        <dbReference type="Proteomes" id="UP000824014"/>
    </source>
</evidence>
<dbReference type="EMBL" id="DXCC01000021">
    <property type="protein sequence ID" value="HIZ15568.1"/>
    <property type="molecule type" value="Genomic_DNA"/>
</dbReference>
<evidence type="ECO:0000256" key="2">
    <source>
        <dbReference type="ARBA" id="ARBA00007783"/>
    </source>
</evidence>
<dbReference type="GO" id="GO:0005886">
    <property type="term" value="C:plasma membrane"/>
    <property type="evidence" value="ECO:0007669"/>
    <property type="project" value="UniProtKB-SubCell"/>
</dbReference>
<dbReference type="InterPro" id="IPR047817">
    <property type="entry name" value="ABC2_TM_bact-type"/>
</dbReference>
<dbReference type="PANTHER" id="PTHR30294:SF29">
    <property type="entry name" value="MULTIDRUG ABC TRANSPORTER PERMEASE YBHS-RELATED"/>
    <property type="match status" value="1"/>
</dbReference>
<dbReference type="PANTHER" id="PTHR30294">
    <property type="entry name" value="MEMBRANE COMPONENT OF ABC TRANSPORTER YHHJ-RELATED"/>
    <property type="match status" value="1"/>
</dbReference>
<evidence type="ECO:0000256" key="8">
    <source>
        <dbReference type="SAM" id="Phobius"/>
    </source>
</evidence>
<evidence type="ECO:0000313" key="10">
    <source>
        <dbReference type="EMBL" id="HIZ15568.1"/>
    </source>
</evidence>
<evidence type="ECO:0000259" key="9">
    <source>
        <dbReference type="PROSITE" id="PS51012"/>
    </source>
</evidence>
<evidence type="ECO:0000256" key="6">
    <source>
        <dbReference type="ARBA" id="ARBA00022989"/>
    </source>
</evidence>
<keyword evidence="7 8" id="KW-0472">Membrane</keyword>
<evidence type="ECO:0000256" key="1">
    <source>
        <dbReference type="ARBA" id="ARBA00004651"/>
    </source>
</evidence>
<proteinExistence type="inferred from homology"/>
<organism evidence="10 11">
    <name type="scientific">Candidatus Tidjanibacter faecipullorum</name>
    <dbReference type="NCBI Taxonomy" id="2838766"/>
    <lineage>
        <taxon>Bacteria</taxon>
        <taxon>Pseudomonadati</taxon>
        <taxon>Bacteroidota</taxon>
        <taxon>Bacteroidia</taxon>
        <taxon>Bacteroidales</taxon>
        <taxon>Rikenellaceae</taxon>
        <taxon>Tidjanibacter</taxon>
    </lineage>
</organism>
<comment type="caution">
    <text evidence="10">The sequence shown here is derived from an EMBL/GenBank/DDBJ whole genome shotgun (WGS) entry which is preliminary data.</text>
</comment>
<reference evidence="10" key="1">
    <citation type="journal article" date="2021" name="PeerJ">
        <title>Extensive microbial diversity within the chicken gut microbiome revealed by metagenomics and culture.</title>
        <authorList>
            <person name="Gilroy R."/>
            <person name="Ravi A."/>
            <person name="Getino M."/>
            <person name="Pursley I."/>
            <person name="Horton D.L."/>
            <person name="Alikhan N.F."/>
            <person name="Baker D."/>
            <person name="Gharbi K."/>
            <person name="Hall N."/>
            <person name="Watson M."/>
            <person name="Adriaenssens E.M."/>
            <person name="Foster-Nyarko E."/>
            <person name="Jarju S."/>
            <person name="Secka A."/>
            <person name="Antonio M."/>
            <person name="Oren A."/>
            <person name="Chaudhuri R.R."/>
            <person name="La Ragione R."/>
            <person name="Hildebrand F."/>
            <person name="Pallen M.J."/>
        </authorList>
    </citation>
    <scope>NUCLEOTIDE SEQUENCE</scope>
    <source>
        <strain evidence="10">ChiHjej11B10-19426</strain>
    </source>
</reference>
<feature type="transmembrane region" description="Helical" evidence="8">
    <location>
        <begin position="20"/>
        <end position="38"/>
    </location>
</feature>
<dbReference type="Gene3D" id="3.40.1710.10">
    <property type="entry name" value="abc type-2 transporter like domain"/>
    <property type="match status" value="1"/>
</dbReference>
<sequence length="368" mass="41502">MVIKYLLEKEWKQLFRHKFMPKLVIFFPLMIMIFMPWATTLDIRDINTAIVDHDVTETSRRFTRTINASSYFLLQDVVSGYDEAIDMMEFGDADLIIEIPTGFEQEYAETGTANILVAINTVNTTKGVLGRAYIQMLAAQFPPAVDNTSAVAVPAPKMELLVKNMYNPLLDYKYTMIPGLMVVVILLLCGFMPVANVVQEKELGTIEQINVTPVSKFSFILAKLIPYWIIGLLAMTLSVLLAWLIYGLTPAGSLWTIYFFTMLFILTMSGMGLVISNNSSTMQQATFVMLFFVMIFLLMCGLFTPVRSMPDWAQYIASVTPTLYMVDAMRNIYLKGSGLADLTTDWVALVIMTVVLNVWAILSYRKSS</sequence>
<evidence type="ECO:0000256" key="4">
    <source>
        <dbReference type="ARBA" id="ARBA00022475"/>
    </source>
</evidence>
<keyword evidence="3" id="KW-0813">Transport</keyword>
<feature type="transmembrane region" description="Helical" evidence="8">
    <location>
        <begin position="252"/>
        <end position="275"/>
    </location>
</feature>
<gene>
    <name evidence="10" type="ORF">H9816_06625</name>
</gene>
<dbReference type="InterPro" id="IPR013525">
    <property type="entry name" value="ABC2_TM"/>
</dbReference>
<evidence type="ECO:0000256" key="3">
    <source>
        <dbReference type="ARBA" id="ARBA00022448"/>
    </source>
</evidence>
<keyword evidence="6 8" id="KW-1133">Transmembrane helix</keyword>
<accession>A0A9D2ILJ7</accession>
<dbReference type="InterPro" id="IPR051449">
    <property type="entry name" value="ABC-2_transporter_component"/>
</dbReference>
<name>A0A9D2ILJ7_9BACT</name>
<comment type="similarity">
    <text evidence="2">Belongs to the ABC-2 integral membrane protein family.</text>
</comment>
<evidence type="ECO:0000256" key="7">
    <source>
        <dbReference type="ARBA" id="ARBA00023136"/>
    </source>
</evidence>
<dbReference type="PROSITE" id="PS51012">
    <property type="entry name" value="ABC_TM2"/>
    <property type="match status" value="1"/>
</dbReference>
<reference evidence="10" key="2">
    <citation type="submission" date="2021-04" db="EMBL/GenBank/DDBJ databases">
        <authorList>
            <person name="Gilroy R."/>
        </authorList>
    </citation>
    <scope>NUCLEOTIDE SEQUENCE</scope>
    <source>
        <strain evidence="10">ChiHjej11B10-19426</strain>
    </source>
</reference>
<feature type="transmembrane region" description="Helical" evidence="8">
    <location>
        <begin position="346"/>
        <end position="364"/>
    </location>
</feature>
<dbReference type="Pfam" id="PF12698">
    <property type="entry name" value="ABC2_membrane_3"/>
    <property type="match status" value="1"/>
</dbReference>
<dbReference type="AlphaFoldDB" id="A0A9D2ILJ7"/>
<evidence type="ECO:0000256" key="5">
    <source>
        <dbReference type="ARBA" id="ARBA00022692"/>
    </source>
</evidence>
<feature type="domain" description="ABC transmembrane type-2" evidence="9">
    <location>
        <begin position="134"/>
        <end position="367"/>
    </location>
</feature>
<feature type="transmembrane region" description="Helical" evidence="8">
    <location>
        <begin position="287"/>
        <end position="306"/>
    </location>
</feature>
<comment type="subcellular location">
    <subcellularLocation>
        <location evidence="1">Cell membrane</location>
        <topology evidence="1">Multi-pass membrane protein</topology>
    </subcellularLocation>
</comment>